<gene>
    <name evidence="1" type="ORF">RFI_10493</name>
</gene>
<protein>
    <submittedName>
        <fullName evidence="1">Uncharacterized protein</fullName>
    </submittedName>
</protein>
<proteinExistence type="predicted"/>
<name>X6NLN0_RETFI</name>
<comment type="caution">
    <text evidence="1">The sequence shown here is derived from an EMBL/GenBank/DDBJ whole genome shotgun (WGS) entry which is preliminary data.</text>
</comment>
<dbReference type="EMBL" id="ASPP01007729">
    <property type="protein sequence ID" value="ETO26639.1"/>
    <property type="molecule type" value="Genomic_DNA"/>
</dbReference>
<accession>X6NLN0</accession>
<feature type="non-terminal residue" evidence="1">
    <location>
        <position position="166"/>
    </location>
</feature>
<evidence type="ECO:0000313" key="1">
    <source>
        <dbReference type="EMBL" id="ETO26639.1"/>
    </source>
</evidence>
<dbReference type="AlphaFoldDB" id="X6NLN0"/>
<keyword evidence="2" id="KW-1185">Reference proteome</keyword>
<dbReference type="Proteomes" id="UP000023152">
    <property type="component" value="Unassembled WGS sequence"/>
</dbReference>
<sequence length="166" mass="20027">MKESTNFGHGEFFSKLDQMLQKSAQHICRFEHDLSSRTIQKSYSIKAGWFKGSRRRTLKQNKKKIKKNKTDWTELSRRVNNTERKYNEIQEKLHQYPQFSSSLNKFFDMLHWNEKEMDRIEKHLEQYGYSNPTNREKYTLRQPMTQGQQDLLGINCLLLSQHALYM</sequence>
<reference evidence="1 2" key="1">
    <citation type="journal article" date="2013" name="Curr. Biol.">
        <title>The Genome of the Foraminiferan Reticulomyxa filosa.</title>
        <authorList>
            <person name="Glockner G."/>
            <person name="Hulsmann N."/>
            <person name="Schleicher M."/>
            <person name="Noegel A.A."/>
            <person name="Eichinger L."/>
            <person name="Gallinger C."/>
            <person name="Pawlowski J."/>
            <person name="Sierra R."/>
            <person name="Euteneuer U."/>
            <person name="Pillet L."/>
            <person name="Moustafa A."/>
            <person name="Platzer M."/>
            <person name="Groth M."/>
            <person name="Szafranski K."/>
            <person name="Schliwa M."/>
        </authorList>
    </citation>
    <scope>NUCLEOTIDE SEQUENCE [LARGE SCALE GENOMIC DNA]</scope>
</reference>
<organism evidence="1 2">
    <name type="scientific">Reticulomyxa filosa</name>
    <dbReference type="NCBI Taxonomy" id="46433"/>
    <lineage>
        <taxon>Eukaryota</taxon>
        <taxon>Sar</taxon>
        <taxon>Rhizaria</taxon>
        <taxon>Retaria</taxon>
        <taxon>Foraminifera</taxon>
        <taxon>Monothalamids</taxon>
        <taxon>Reticulomyxidae</taxon>
        <taxon>Reticulomyxa</taxon>
    </lineage>
</organism>
<evidence type="ECO:0000313" key="2">
    <source>
        <dbReference type="Proteomes" id="UP000023152"/>
    </source>
</evidence>